<evidence type="ECO:0000256" key="10">
    <source>
        <dbReference type="SAM" id="MobiDB-lite"/>
    </source>
</evidence>
<keyword evidence="7 8" id="KW-0539">Nucleus</keyword>
<feature type="compositionally biased region" description="Low complexity" evidence="10">
    <location>
        <begin position="86"/>
        <end position="95"/>
    </location>
</feature>
<evidence type="ECO:0000259" key="11">
    <source>
        <dbReference type="PROSITE" id="PS50884"/>
    </source>
</evidence>
<dbReference type="PANTHER" id="PTHR31992:SF203">
    <property type="entry name" value="DOF ZINC FINGER PROTEIN"/>
    <property type="match status" value="1"/>
</dbReference>
<evidence type="ECO:0000256" key="6">
    <source>
        <dbReference type="ARBA" id="ARBA00023163"/>
    </source>
</evidence>
<evidence type="ECO:0000256" key="1">
    <source>
        <dbReference type="ARBA" id="ARBA00022723"/>
    </source>
</evidence>
<evidence type="ECO:0000256" key="2">
    <source>
        <dbReference type="ARBA" id="ARBA00022771"/>
    </source>
</evidence>
<keyword evidence="4 9" id="KW-0805">Transcription regulation</keyword>
<comment type="caution">
    <text evidence="12">The sequence shown here is derived from an EMBL/GenBank/DDBJ whole genome shotgun (WGS) entry which is preliminary data.</text>
</comment>
<keyword evidence="3 9" id="KW-0862">Zinc</keyword>
<keyword evidence="6 9" id="KW-0804">Transcription</keyword>
<evidence type="ECO:0000256" key="8">
    <source>
        <dbReference type="PROSITE-ProRule" id="PRU00071"/>
    </source>
</evidence>
<dbReference type="PROSITE" id="PS01361">
    <property type="entry name" value="ZF_DOF_1"/>
    <property type="match status" value="1"/>
</dbReference>
<dbReference type="Pfam" id="PF02701">
    <property type="entry name" value="Zn_ribbon_Dof"/>
    <property type="match status" value="1"/>
</dbReference>
<comment type="subcellular location">
    <subcellularLocation>
        <location evidence="8 9">Nucleus</location>
    </subcellularLocation>
</comment>
<dbReference type="GO" id="GO:0005634">
    <property type="term" value="C:nucleus"/>
    <property type="evidence" value="ECO:0007669"/>
    <property type="project" value="UniProtKB-SubCell"/>
</dbReference>
<feature type="region of interest" description="Disordered" evidence="10">
    <location>
        <begin position="67"/>
        <end position="99"/>
    </location>
</feature>
<name>A0ABC8TT50_9AQUA</name>
<dbReference type="InterPro" id="IPR003851">
    <property type="entry name" value="Znf_Dof"/>
</dbReference>
<evidence type="ECO:0000256" key="4">
    <source>
        <dbReference type="ARBA" id="ARBA00023015"/>
    </source>
</evidence>
<feature type="compositionally biased region" description="Basic and acidic residues" evidence="10">
    <location>
        <begin position="1"/>
        <end position="10"/>
    </location>
</feature>
<evidence type="ECO:0000313" key="13">
    <source>
        <dbReference type="Proteomes" id="UP001642360"/>
    </source>
</evidence>
<evidence type="ECO:0000256" key="3">
    <source>
        <dbReference type="ARBA" id="ARBA00022833"/>
    </source>
</evidence>
<gene>
    <name evidence="12" type="ORF">ILEXP_LOCUS40134</name>
</gene>
<reference evidence="12 13" key="1">
    <citation type="submission" date="2024-02" db="EMBL/GenBank/DDBJ databases">
        <authorList>
            <person name="Vignale AGUSTIN F."/>
            <person name="Sosa J E."/>
            <person name="Modenutti C."/>
        </authorList>
    </citation>
    <scope>NUCLEOTIDE SEQUENCE [LARGE SCALE GENOMIC DNA]</scope>
</reference>
<evidence type="ECO:0000313" key="12">
    <source>
        <dbReference type="EMBL" id="CAK9170638.1"/>
    </source>
</evidence>
<keyword evidence="13" id="KW-1185">Reference proteome</keyword>
<keyword evidence="1 9" id="KW-0479">Metal-binding</keyword>
<proteinExistence type="predicted"/>
<evidence type="ECO:0000256" key="7">
    <source>
        <dbReference type="ARBA" id="ARBA00023242"/>
    </source>
</evidence>
<comment type="function">
    <text evidence="9">Transcription factor that binds specifically to a 5'-AA[AG]G-3' consensus core sequence.</text>
</comment>
<feature type="region of interest" description="Disordered" evidence="10">
    <location>
        <begin position="1"/>
        <end position="23"/>
    </location>
</feature>
<keyword evidence="5 8" id="KW-0238">DNA-binding</keyword>
<evidence type="ECO:0000256" key="9">
    <source>
        <dbReference type="RuleBase" id="RU369094"/>
    </source>
</evidence>
<dbReference type="GO" id="GO:0008270">
    <property type="term" value="F:zinc ion binding"/>
    <property type="evidence" value="ECO:0007669"/>
    <property type="project" value="UniProtKB-KW"/>
</dbReference>
<dbReference type="InterPro" id="IPR045174">
    <property type="entry name" value="Dof"/>
</dbReference>
<protein>
    <recommendedName>
        <fullName evidence="9">Dof zinc finger protein</fullName>
    </recommendedName>
</protein>
<dbReference type="Proteomes" id="UP001642360">
    <property type="component" value="Unassembled WGS sequence"/>
</dbReference>
<feature type="domain" description="Dof-type" evidence="11">
    <location>
        <begin position="26"/>
        <end position="80"/>
    </location>
</feature>
<organism evidence="12 13">
    <name type="scientific">Ilex paraguariensis</name>
    <name type="common">yerba mate</name>
    <dbReference type="NCBI Taxonomy" id="185542"/>
    <lineage>
        <taxon>Eukaryota</taxon>
        <taxon>Viridiplantae</taxon>
        <taxon>Streptophyta</taxon>
        <taxon>Embryophyta</taxon>
        <taxon>Tracheophyta</taxon>
        <taxon>Spermatophyta</taxon>
        <taxon>Magnoliopsida</taxon>
        <taxon>eudicotyledons</taxon>
        <taxon>Gunneridae</taxon>
        <taxon>Pentapetalae</taxon>
        <taxon>asterids</taxon>
        <taxon>campanulids</taxon>
        <taxon>Aquifoliales</taxon>
        <taxon>Aquifoliaceae</taxon>
        <taxon>Ilex</taxon>
    </lineage>
</organism>
<dbReference type="AlphaFoldDB" id="A0ABC8TT50"/>
<dbReference type="GO" id="GO:0003700">
    <property type="term" value="F:DNA-binding transcription factor activity"/>
    <property type="evidence" value="ECO:0007669"/>
    <property type="project" value="UniProtKB-UniRule"/>
</dbReference>
<dbReference type="PROSITE" id="PS50884">
    <property type="entry name" value="ZF_DOF_2"/>
    <property type="match status" value="1"/>
</dbReference>
<keyword evidence="2 8" id="KW-0863">Zinc-finger</keyword>
<dbReference type="GO" id="GO:0003677">
    <property type="term" value="F:DNA binding"/>
    <property type="evidence" value="ECO:0007669"/>
    <property type="project" value="UniProtKB-UniRule"/>
</dbReference>
<dbReference type="PANTHER" id="PTHR31992">
    <property type="entry name" value="DOF ZINC FINGER PROTEIN DOF1.4-RELATED"/>
    <property type="match status" value="1"/>
</dbReference>
<dbReference type="EMBL" id="CAUOFW020005539">
    <property type="protein sequence ID" value="CAK9170638.1"/>
    <property type="molecule type" value="Genomic_DNA"/>
</dbReference>
<sequence length="224" mass="23929">MSSKTRDRPPARPQQMNSCPMEPQKLPCPRCESTNTKFCYYNNYNLSQPRHFCKACRRYWTRGGTLRKVPVGGGTRKSSSNKRSRTITAESSSSAETDDAIHANSGSMAAETGSGSGSGSSLCCDVNLNEPVSGSSTSSLNTQQRVEVVPFSGFGHGLGHGSGLHEMGDEAGMFDWPMEQGSKGNGSRVGGGGARGCGTVLGFHLFATRGRFGHGFDKMEEKKS</sequence>
<accession>A0ABC8TT50</accession>
<evidence type="ECO:0000256" key="5">
    <source>
        <dbReference type="ARBA" id="ARBA00023125"/>
    </source>
</evidence>